<keyword evidence="4" id="KW-1185">Reference proteome</keyword>
<dbReference type="PROSITE" id="PS51257">
    <property type="entry name" value="PROKAR_LIPOPROTEIN"/>
    <property type="match status" value="1"/>
</dbReference>
<dbReference type="Pfam" id="PF16409">
    <property type="entry name" value="DUF5017"/>
    <property type="match status" value="1"/>
</dbReference>
<name>A0ABP7VJQ1_9FLAO</name>
<feature type="domain" description="DUF5017" evidence="2">
    <location>
        <begin position="77"/>
        <end position="200"/>
    </location>
</feature>
<dbReference type="Proteomes" id="UP001500367">
    <property type="component" value="Unassembled WGS sequence"/>
</dbReference>
<gene>
    <name evidence="3" type="ORF">GCM10022389_11100</name>
</gene>
<evidence type="ECO:0000256" key="1">
    <source>
        <dbReference type="SAM" id="SignalP"/>
    </source>
</evidence>
<dbReference type="NCBIfam" id="NF038128">
    <property type="entry name" value="choice_anch_J"/>
    <property type="match status" value="1"/>
</dbReference>
<keyword evidence="1" id="KW-0732">Signal</keyword>
<accession>A0ABP7VJQ1</accession>
<evidence type="ECO:0000313" key="4">
    <source>
        <dbReference type="Proteomes" id="UP001500367"/>
    </source>
</evidence>
<proteinExistence type="predicted"/>
<dbReference type="Gene3D" id="2.60.120.200">
    <property type="match status" value="1"/>
</dbReference>
<feature type="chain" id="PRO_5046061327" description="DUF5017 domain-containing protein" evidence="1">
    <location>
        <begin position="20"/>
        <end position="204"/>
    </location>
</feature>
<dbReference type="EMBL" id="BAABCT010000002">
    <property type="protein sequence ID" value="GAA4067780.1"/>
    <property type="molecule type" value="Genomic_DNA"/>
</dbReference>
<protein>
    <recommendedName>
        <fullName evidence="2">DUF5017 domain-containing protein</fullName>
    </recommendedName>
</protein>
<evidence type="ECO:0000259" key="2">
    <source>
        <dbReference type="Pfam" id="PF16409"/>
    </source>
</evidence>
<evidence type="ECO:0000313" key="3">
    <source>
        <dbReference type="EMBL" id="GAA4067780.1"/>
    </source>
</evidence>
<comment type="caution">
    <text evidence="3">The sequence shown here is derived from an EMBL/GenBank/DDBJ whole genome shotgun (WGS) entry which is preliminary data.</text>
</comment>
<sequence>MKKTILFLLGVMVMTSFTACSPEEDIKNPDFQPYKLFEDFTSNTTDGAVINLAGWTNFAEAGTVKWNQGIYYSDKYAEFTSFQSGQAVNIAWLVSPKINVESNSKLAFDVAQAYVSTAANSIELLVSTDFDGTNVTAANWTVVNFTKPPLNFDTNFDFFSSGLIDLSTYANQDVYLAFKVKGSGTNTSLDGTYSIDNVRIINKN</sequence>
<feature type="signal peptide" evidence="1">
    <location>
        <begin position="1"/>
        <end position="19"/>
    </location>
</feature>
<dbReference type="RefSeq" id="WP_344815754.1">
    <property type="nucleotide sequence ID" value="NZ_BAABCT010000002.1"/>
</dbReference>
<reference evidence="4" key="1">
    <citation type="journal article" date="2019" name="Int. J. Syst. Evol. Microbiol.">
        <title>The Global Catalogue of Microorganisms (GCM) 10K type strain sequencing project: providing services to taxonomists for standard genome sequencing and annotation.</title>
        <authorList>
            <consortium name="The Broad Institute Genomics Platform"/>
            <consortium name="The Broad Institute Genome Sequencing Center for Infectious Disease"/>
            <person name="Wu L."/>
            <person name="Ma J."/>
        </authorList>
    </citation>
    <scope>NUCLEOTIDE SEQUENCE [LARGE SCALE GENOMIC DNA]</scope>
    <source>
        <strain evidence="4">JCM 17069</strain>
    </source>
</reference>
<organism evidence="3 4">
    <name type="scientific">Flavobacterium cheonanense</name>
    <dbReference type="NCBI Taxonomy" id="706183"/>
    <lineage>
        <taxon>Bacteria</taxon>
        <taxon>Pseudomonadati</taxon>
        <taxon>Bacteroidota</taxon>
        <taxon>Flavobacteriia</taxon>
        <taxon>Flavobacteriales</taxon>
        <taxon>Flavobacteriaceae</taxon>
        <taxon>Flavobacterium</taxon>
    </lineage>
</organism>
<dbReference type="InterPro" id="IPR032185">
    <property type="entry name" value="DUF5017"/>
</dbReference>